<gene>
    <name evidence="2" type="ORF">AVDCRST_MAG26-4637</name>
</gene>
<sequence>MHDHDRRQRRFVAALGGAVDVEPQRPPIHLGVDHVARFFQRCLLPKTKEVAPKRKLNSFAPRDAPCLDRWNRRQHHRCQSRKHGKRRDETAAGPQRERREEHAHQRKPADPDAELRRSDRQHK</sequence>
<accession>A0A6J4K8J5</accession>
<feature type="compositionally biased region" description="Basic and acidic residues" evidence="1">
    <location>
        <begin position="86"/>
        <end position="123"/>
    </location>
</feature>
<organism evidence="2">
    <name type="scientific">uncultured Chloroflexia bacterium</name>
    <dbReference type="NCBI Taxonomy" id="1672391"/>
    <lineage>
        <taxon>Bacteria</taxon>
        <taxon>Bacillati</taxon>
        <taxon>Chloroflexota</taxon>
        <taxon>Chloroflexia</taxon>
        <taxon>environmental samples</taxon>
    </lineage>
</organism>
<dbReference type="AlphaFoldDB" id="A0A6J4K8J5"/>
<evidence type="ECO:0000313" key="2">
    <source>
        <dbReference type="EMBL" id="CAA9298732.1"/>
    </source>
</evidence>
<feature type="region of interest" description="Disordered" evidence="1">
    <location>
        <begin position="54"/>
        <end position="123"/>
    </location>
</feature>
<feature type="compositionally biased region" description="Basic residues" evidence="1">
    <location>
        <begin position="72"/>
        <end position="85"/>
    </location>
</feature>
<name>A0A6J4K8J5_9CHLR</name>
<evidence type="ECO:0000256" key="1">
    <source>
        <dbReference type="SAM" id="MobiDB-lite"/>
    </source>
</evidence>
<protein>
    <submittedName>
        <fullName evidence="2">Uncharacterized protein</fullName>
    </submittedName>
</protein>
<reference evidence="2" key="1">
    <citation type="submission" date="2020-02" db="EMBL/GenBank/DDBJ databases">
        <authorList>
            <person name="Meier V. D."/>
        </authorList>
    </citation>
    <scope>NUCLEOTIDE SEQUENCE</scope>
    <source>
        <strain evidence="2">AVDCRST_MAG26</strain>
    </source>
</reference>
<proteinExistence type="predicted"/>
<dbReference type="EMBL" id="CADCTK010001111">
    <property type="protein sequence ID" value="CAA9298732.1"/>
    <property type="molecule type" value="Genomic_DNA"/>
</dbReference>